<dbReference type="Proteomes" id="UP000644610">
    <property type="component" value="Unassembled WGS sequence"/>
</dbReference>
<evidence type="ECO:0000313" key="2">
    <source>
        <dbReference type="Proteomes" id="UP000644610"/>
    </source>
</evidence>
<reference evidence="1" key="1">
    <citation type="submission" date="2021-01" db="EMBL/GenBank/DDBJ databases">
        <title>Whole genome shotgun sequence of Planotetraspora silvatica NBRC 100141.</title>
        <authorList>
            <person name="Komaki H."/>
            <person name="Tamura T."/>
        </authorList>
    </citation>
    <scope>NUCLEOTIDE SEQUENCE</scope>
    <source>
        <strain evidence="1">NBRC 100141</strain>
    </source>
</reference>
<dbReference type="EMBL" id="BOOQ01000012">
    <property type="protein sequence ID" value="GII45731.1"/>
    <property type="molecule type" value="Genomic_DNA"/>
</dbReference>
<sequence length="111" mass="12091">MDKHMNGCPGVQVARKLTGLLWGVRHETTRTRTARGQRGPAGTGVRVAARPLALSTGDPWAGADMRAFSWMRSLGERSHSLGVASDQYGYHLDRCLESMFPSRGQLRLGPG</sequence>
<gene>
    <name evidence="1" type="ORF">Psi02_21550</name>
</gene>
<name>A0A8J3UJP4_9ACTN</name>
<comment type="caution">
    <text evidence="1">The sequence shown here is derived from an EMBL/GenBank/DDBJ whole genome shotgun (WGS) entry which is preliminary data.</text>
</comment>
<proteinExistence type="predicted"/>
<keyword evidence="2" id="KW-1185">Reference proteome</keyword>
<organism evidence="1 2">
    <name type="scientific">Planotetraspora silvatica</name>
    <dbReference type="NCBI Taxonomy" id="234614"/>
    <lineage>
        <taxon>Bacteria</taxon>
        <taxon>Bacillati</taxon>
        <taxon>Actinomycetota</taxon>
        <taxon>Actinomycetes</taxon>
        <taxon>Streptosporangiales</taxon>
        <taxon>Streptosporangiaceae</taxon>
        <taxon>Planotetraspora</taxon>
    </lineage>
</organism>
<accession>A0A8J3UJP4</accession>
<evidence type="ECO:0000313" key="1">
    <source>
        <dbReference type="EMBL" id="GII45731.1"/>
    </source>
</evidence>
<dbReference type="AlphaFoldDB" id="A0A8J3UJP4"/>
<protein>
    <submittedName>
        <fullName evidence="1">Uncharacterized protein</fullName>
    </submittedName>
</protein>